<evidence type="ECO:0000313" key="2">
    <source>
        <dbReference type="Proteomes" id="UP001165083"/>
    </source>
</evidence>
<dbReference type="Proteomes" id="UP001165083">
    <property type="component" value="Unassembled WGS sequence"/>
</dbReference>
<protein>
    <submittedName>
        <fullName evidence="1">Unnamed protein product</fullName>
    </submittedName>
</protein>
<reference evidence="1" key="1">
    <citation type="submission" date="2023-04" db="EMBL/GenBank/DDBJ databases">
        <title>Phytophthora lilii NBRC 32176.</title>
        <authorList>
            <person name="Ichikawa N."/>
            <person name="Sato H."/>
            <person name="Tonouchi N."/>
        </authorList>
    </citation>
    <scope>NUCLEOTIDE SEQUENCE</scope>
    <source>
        <strain evidence="1">NBRC 32176</strain>
    </source>
</reference>
<evidence type="ECO:0000313" key="1">
    <source>
        <dbReference type="EMBL" id="GMF13148.1"/>
    </source>
</evidence>
<organism evidence="1 2">
    <name type="scientific">Phytophthora lilii</name>
    <dbReference type="NCBI Taxonomy" id="2077276"/>
    <lineage>
        <taxon>Eukaryota</taxon>
        <taxon>Sar</taxon>
        <taxon>Stramenopiles</taxon>
        <taxon>Oomycota</taxon>
        <taxon>Peronosporomycetes</taxon>
        <taxon>Peronosporales</taxon>
        <taxon>Peronosporaceae</taxon>
        <taxon>Phytophthora</taxon>
    </lineage>
</organism>
<dbReference type="AlphaFoldDB" id="A0A9W6TGM8"/>
<dbReference type="InterPro" id="IPR029063">
    <property type="entry name" value="SAM-dependent_MTases_sf"/>
</dbReference>
<dbReference type="Gene3D" id="3.40.50.150">
    <property type="entry name" value="Vaccinia Virus protein VP39"/>
    <property type="match status" value="1"/>
</dbReference>
<comment type="caution">
    <text evidence="1">The sequence shown here is derived from an EMBL/GenBank/DDBJ whole genome shotgun (WGS) entry which is preliminary data.</text>
</comment>
<proteinExistence type="predicted"/>
<dbReference type="SUPFAM" id="SSF53335">
    <property type="entry name" value="S-adenosyl-L-methionine-dependent methyltransferases"/>
    <property type="match status" value="1"/>
</dbReference>
<dbReference type="OrthoDB" id="8300214at2759"/>
<name>A0A9W6TGM8_9STRA</name>
<keyword evidence="2" id="KW-1185">Reference proteome</keyword>
<accession>A0A9W6TGM8</accession>
<dbReference type="EMBL" id="BSXW01000144">
    <property type="protein sequence ID" value="GMF13148.1"/>
    <property type="molecule type" value="Genomic_DNA"/>
</dbReference>
<sequence>MQLSEARSVLEVGAGPGIGSLDILKHMATEASACKKPKKLVVTDLSPVMVRMAREMLADAANAVRDTVDVQIAEANGEAVVCERVLTTDGLAGFTIWGKPQHFSKHSLSTAVSHELGLEHGWDTRSFELGRDLSAFRTRFASAGFSQVRIWPFMCVLELWSGEAFAAFYCQQSVVSDAPDLRARAFAIATKLADEY</sequence>
<gene>
    <name evidence="1" type="ORF">Plil01_000365500</name>
</gene>